<name>A0A2R4SVX8_9ACTN</name>
<keyword evidence="1" id="KW-0175">Coiled coil</keyword>
<keyword evidence="3" id="KW-1185">Reference proteome</keyword>
<proteinExistence type="predicted"/>
<reference evidence="2 3" key="1">
    <citation type="submission" date="2018-01" db="EMBL/GenBank/DDBJ databases">
        <title>Complete genome sequence of Streptomyces lunaelactis MM109T, a Ferroverdin A producer isolated from cave moonmilk deposits.</title>
        <authorList>
            <person name="Naome A."/>
            <person name="Martinet L."/>
            <person name="Maciejewska M."/>
            <person name="Anderssen S."/>
            <person name="Adam D."/>
            <person name="Tenconi E."/>
            <person name="Deflandre B."/>
            <person name="Arguelles-Arias A."/>
            <person name="Calusinska M."/>
            <person name="Copieters W."/>
            <person name="Karim L."/>
            <person name="Hanikenne M."/>
            <person name="Baurain D."/>
            <person name="van Wezel G."/>
            <person name="Smargiasso N."/>
            <person name="de Pauw E."/>
            <person name="Delfosse P."/>
            <person name="Rigali S."/>
        </authorList>
    </citation>
    <scope>NUCLEOTIDE SEQUENCE [LARGE SCALE GENOMIC DNA]</scope>
    <source>
        <strain evidence="2 3">MM109</strain>
    </source>
</reference>
<evidence type="ECO:0000256" key="1">
    <source>
        <dbReference type="SAM" id="Coils"/>
    </source>
</evidence>
<accession>A0A2R4SVX8</accession>
<protein>
    <submittedName>
        <fullName evidence="2">Uncharacterized protein</fullName>
    </submittedName>
</protein>
<dbReference type="KEGG" id="slk:SLUN_00780"/>
<evidence type="ECO:0000313" key="3">
    <source>
        <dbReference type="Proteomes" id="UP000244201"/>
    </source>
</evidence>
<evidence type="ECO:0000313" key="2">
    <source>
        <dbReference type="EMBL" id="AVZ71004.1"/>
    </source>
</evidence>
<organism evidence="2 3">
    <name type="scientific">Streptomyces lunaelactis</name>
    <dbReference type="NCBI Taxonomy" id="1535768"/>
    <lineage>
        <taxon>Bacteria</taxon>
        <taxon>Bacillati</taxon>
        <taxon>Actinomycetota</taxon>
        <taxon>Actinomycetes</taxon>
        <taxon>Kitasatosporales</taxon>
        <taxon>Streptomycetaceae</taxon>
        <taxon>Streptomyces</taxon>
    </lineage>
</organism>
<gene>
    <name evidence="2" type="ORF">SLUN_00780</name>
</gene>
<dbReference type="EMBL" id="CP026304">
    <property type="protein sequence ID" value="AVZ71004.1"/>
    <property type="molecule type" value="Genomic_DNA"/>
</dbReference>
<sequence length="1808" mass="194283">MRERAAEAADLRAEVAAADARLTRVRRARDAAARRVDPRLARPPRSLAELDDALVSATSALAELREKLRRAESRLAGEVRGLAEVSDPRNAIGGLDGRTPLLLMPLRIETRFTPTELWVRIYPDQWAVDGFEDRLSDTEVVNATRFWASIFRAGGDDGMRRAAWRSLVAGSGSGRAGWIIDRFAPLDPTAEPVRTSADEVILVVAGDLTLSAAERTAVARYWEQVWRAGGDPKGAFATALRRAVGDARADAVLGVPPSAFDERPAGVDPEQAEVTVAFCELPSLAGADTKPSAWTRAARANLLPDRIVLIGLRSGRPVLEFLGNQIPPSLVVGPDPAAGPDDQFRIENGELVVPDELRWMVDFGAAVDVGMAMRVELRPGMENGFDRLFAVGIRAGSTPAEDQAELEELLAHHHRGRSGMSILAQGTPTNNTEGVPSGFSRLDDPDLSYDRYLGAGSRLVDEPRWATKQDGQWLAECLGVDPAVFAAVAGAAGTDQAEARAMNTALWPATWGYFLESMMHPLLGDDDVTRTRGFFLDYVSGRGRVPALRLGRQPYGIVPATAFGRLRFGTGAPGDPARPPDLPVLTTLGKMLAVVTSDLATLTEAVPHAYAPGDPHQTLLDIVALHPASVEFHQRYAESIADIFNRFRFDNLGRQFFDAWDAFGHLVTGRQLLARLGYAGNDAPDILGKLFHTAQHKLKGPIVDDRPLSEEAAVRAYCDDGRNYLRWLADAGRSSLEELRQETGFTGDREPTALLYILLRHALLLSWWDAAVRLRQDAGLLSGAGLLAARREPSFVHVADAQGTESRWNALYDGAAAITGDNLRPLHEVIPALLDKPAAARLREVTDAIDALSGLPTARLERLQAEHLDCCSHRVDAWRLGLVTRRLLDMRGLAPGDGTGDPRPDPRRGVHVGAYGWLHDVRPERRTVQPVKLPDELKPAFGAGPTPVRDSANGGFVHAPSLNHAATAAILRSGFMANATPDHPDTMALNLSSERMRLATSVLQGLRNGQPLGNLLGYRFERGLHDRHGLAEVDAFIHPLRLAFPLTGDRDGRMCVDGLELVRHVRTGNSGYPFGRADLPAASAAQRQAIDLEVERLLDVHDAIADLVLAEGVHQAVLGNTDRAASTLDTIGRGGFPPEPAVLETPRRGSTLTHRVAIHLRAGLDHLASPLDGLAMTPRAIAEPGVNELVAAMLPPPADVVVRVRWTDPDGTDRDRLVSQAELGLQPIDLLYLVRLESQAALGELDERILRYVAGEAGLRPDAAPTVHFTERVPGKVTFFEIAPLVGHLRTVATTSRTLRATDVLRAGEAHSTADALPHADRARVAEVAARLDSHLGGLRSLRTEIDTALADPVALRAAVDDLVDRAGAALVGSGRFGLPSGGTGQLAARRAVLFDDLLAAVATRAERWRARLARADAALARDSALPSTATDAERVAVLLRADREVRDAPTNPVPAAAAPFRAAIETQRSAFADRLAGFEAVAGSTTGLADALAAVALLPVDAFDAEPFPIDGFAERAVALGRDTSRALDFVITEAETRSDAAAGHLAAHDLAAPGRPRVDALAAAVAALLGPDAVFVPEFDIPTAQADEWEAALQWSRSGGLLAGLPTRPFPVDDWLHGVARVRGPVRSWEQATLLASAFNRPEPELTPSQFPHVSEPWLALDWPPGTTLTGDRLLYTAHYPAAFDKRAAQAGLLLDEWVEVVPGDTATTGIVFHHDSPNSEPPQAMLLVVPPDATAGWLWDDLVAALNDTLDLARQRALEPAAIAQTAYATFLPATVSEATVRGLGISANLAVNNGLYRILRADDA</sequence>
<dbReference type="Proteomes" id="UP000244201">
    <property type="component" value="Chromosome"/>
</dbReference>
<feature type="coiled-coil region" evidence="1">
    <location>
        <begin position="8"/>
        <end position="81"/>
    </location>
</feature>